<dbReference type="FunFam" id="2.70.160.11:FF:000001">
    <property type="entry name" value="Blast:Protein arginine N-methyltransferase 1"/>
    <property type="match status" value="1"/>
</dbReference>
<dbReference type="SUPFAM" id="SSF53335">
    <property type="entry name" value="S-adenosyl-L-methionine-dependent methyltransferases"/>
    <property type="match status" value="1"/>
</dbReference>
<dbReference type="GO" id="GO:0042054">
    <property type="term" value="F:histone methyltransferase activity"/>
    <property type="evidence" value="ECO:0007669"/>
    <property type="project" value="TreeGrafter"/>
</dbReference>
<accession>A0AA35RHV8</accession>
<comment type="caution">
    <text evidence="6">The sequence shown here is derived from an EMBL/GenBank/DDBJ whole genome shotgun (WGS) entry which is preliminary data.</text>
</comment>
<keyword evidence="1 4" id="KW-0489">Methyltransferase</keyword>
<dbReference type="PANTHER" id="PTHR11006">
    <property type="entry name" value="PROTEIN ARGININE N-METHYLTRANSFERASE"/>
    <property type="match status" value="1"/>
</dbReference>
<sequence length="256" mass="29524">VTVVVSVPYRENGYEDKIKLIRGKLEEVELPVDKVDIIISEWMGYFLLFESMLDTVIFSRDKWLRDPSHVYPNVCRMKLVAVSDETEREARIDFWDNVYGFKMSCMKTEILKEASVQCMEESRVISSTHTLKEFHLTRVTVAELQFEEPFQLTIEQDSLCHAIVGFFEAEFEGPQHCEVLKTGPQSPPTHWKQTVFYLQDPIPVQTGDVMEGKMSVSRSKKDPRALDISLSFTLSPFIPPQTATKPLTFSSKYILR</sequence>
<dbReference type="Proteomes" id="UP001174909">
    <property type="component" value="Unassembled WGS sequence"/>
</dbReference>
<dbReference type="Gene3D" id="2.70.160.11">
    <property type="entry name" value="Hnrnp arginine n-methyltransferase1"/>
    <property type="match status" value="1"/>
</dbReference>
<dbReference type="Pfam" id="PF22528">
    <property type="entry name" value="PRMT_C"/>
    <property type="match status" value="1"/>
</dbReference>
<dbReference type="GO" id="GO:0032259">
    <property type="term" value="P:methylation"/>
    <property type="evidence" value="ECO:0007669"/>
    <property type="project" value="UniProtKB-KW"/>
</dbReference>
<dbReference type="PANTHER" id="PTHR11006:SF53">
    <property type="entry name" value="PROTEIN ARGININE N-METHYLTRANSFERASE 3"/>
    <property type="match status" value="1"/>
</dbReference>
<evidence type="ECO:0000313" key="6">
    <source>
        <dbReference type="EMBL" id="CAI8010596.1"/>
    </source>
</evidence>
<dbReference type="EMBL" id="CASHTH010001046">
    <property type="protein sequence ID" value="CAI8010596.1"/>
    <property type="molecule type" value="Genomic_DNA"/>
</dbReference>
<dbReference type="InterPro" id="IPR055135">
    <property type="entry name" value="PRMT_dom"/>
</dbReference>
<evidence type="ECO:0000313" key="7">
    <source>
        <dbReference type="Proteomes" id="UP001174909"/>
    </source>
</evidence>
<dbReference type="InterPro" id="IPR025799">
    <property type="entry name" value="Arg_MeTrfase"/>
</dbReference>
<protein>
    <submittedName>
        <fullName evidence="6">Protein arginine N-methyltransferase 3</fullName>
    </submittedName>
</protein>
<keyword evidence="7" id="KW-1185">Reference proteome</keyword>
<evidence type="ECO:0000256" key="1">
    <source>
        <dbReference type="ARBA" id="ARBA00022603"/>
    </source>
</evidence>
<name>A0AA35RHV8_GEOBA</name>
<dbReference type="PROSITE" id="PS51678">
    <property type="entry name" value="SAM_MT_PRMT"/>
    <property type="match status" value="1"/>
</dbReference>
<evidence type="ECO:0000256" key="3">
    <source>
        <dbReference type="ARBA" id="ARBA00022691"/>
    </source>
</evidence>
<evidence type="ECO:0000256" key="2">
    <source>
        <dbReference type="ARBA" id="ARBA00022679"/>
    </source>
</evidence>
<dbReference type="Gene3D" id="3.40.50.150">
    <property type="entry name" value="Vaccinia Virus protein VP39"/>
    <property type="match status" value="1"/>
</dbReference>
<keyword evidence="2 4" id="KW-0808">Transferase</keyword>
<reference evidence="6" key="1">
    <citation type="submission" date="2023-03" db="EMBL/GenBank/DDBJ databases">
        <authorList>
            <person name="Steffen K."/>
            <person name="Cardenas P."/>
        </authorList>
    </citation>
    <scope>NUCLEOTIDE SEQUENCE</scope>
</reference>
<proteinExistence type="predicted"/>
<dbReference type="AlphaFoldDB" id="A0AA35RHV8"/>
<feature type="domain" description="Protein arginine N-methyltransferase" evidence="5">
    <location>
        <begin position="78"/>
        <end position="234"/>
    </location>
</feature>
<feature type="non-terminal residue" evidence="6">
    <location>
        <position position="256"/>
    </location>
</feature>
<dbReference type="InterPro" id="IPR029063">
    <property type="entry name" value="SAM-dependent_MTases_sf"/>
</dbReference>
<evidence type="ECO:0000259" key="5">
    <source>
        <dbReference type="Pfam" id="PF22528"/>
    </source>
</evidence>
<evidence type="ECO:0000256" key="4">
    <source>
        <dbReference type="PROSITE-ProRule" id="PRU01015"/>
    </source>
</evidence>
<keyword evidence="3 4" id="KW-0949">S-adenosyl-L-methionine</keyword>
<organism evidence="6 7">
    <name type="scientific">Geodia barretti</name>
    <name type="common">Barrett's horny sponge</name>
    <dbReference type="NCBI Taxonomy" id="519541"/>
    <lineage>
        <taxon>Eukaryota</taxon>
        <taxon>Metazoa</taxon>
        <taxon>Porifera</taxon>
        <taxon>Demospongiae</taxon>
        <taxon>Heteroscleromorpha</taxon>
        <taxon>Tetractinellida</taxon>
        <taxon>Astrophorina</taxon>
        <taxon>Geodiidae</taxon>
        <taxon>Geodia</taxon>
    </lineage>
</organism>
<dbReference type="GO" id="GO:0005634">
    <property type="term" value="C:nucleus"/>
    <property type="evidence" value="ECO:0007669"/>
    <property type="project" value="TreeGrafter"/>
</dbReference>
<dbReference type="GO" id="GO:0016274">
    <property type="term" value="F:protein-arginine N-methyltransferase activity"/>
    <property type="evidence" value="ECO:0007669"/>
    <property type="project" value="InterPro"/>
</dbReference>
<gene>
    <name evidence="6" type="ORF">GBAR_LOCUS6961</name>
</gene>